<dbReference type="Proteomes" id="UP000034054">
    <property type="component" value="Unassembled WGS sequence"/>
</dbReference>
<sequence length="181" mass="19857">MVRVEKNAGLESRLDNVKGEVVREVRRRTRTSRPWLTCSLLLLFVLVGVGVWVAWFVAATGLLHVPVFTSLAYEAPAPIRGVTPGVPVETVLEETFTSTLTRRLYEGGGTLTNRSIQVQIQEASLTASLRSFLEEEGLEWIDSAGVQMAVEPGVGIELFVPLLVPRYPVIGVFLGRKVLGL</sequence>
<gene>
    <name evidence="2" type="ORF">UY76_C0037G0002</name>
</gene>
<dbReference type="EMBL" id="LCRH01000037">
    <property type="protein sequence ID" value="KKW32189.1"/>
    <property type="molecule type" value="Genomic_DNA"/>
</dbReference>
<keyword evidence="1" id="KW-0472">Membrane</keyword>
<dbReference type="AlphaFoldDB" id="A0A0G2AI12"/>
<organism evidence="2 3">
    <name type="scientific">Candidatus Uhrbacteria bacterium GW2011_GWA2_52_8d</name>
    <dbReference type="NCBI Taxonomy" id="1618979"/>
    <lineage>
        <taxon>Bacteria</taxon>
        <taxon>Candidatus Uhriibacteriota</taxon>
    </lineage>
</organism>
<evidence type="ECO:0000313" key="2">
    <source>
        <dbReference type="EMBL" id="KKW32189.1"/>
    </source>
</evidence>
<reference evidence="2 3" key="1">
    <citation type="journal article" date="2015" name="Nature">
        <title>rRNA introns, odd ribosomes, and small enigmatic genomes across a large radiation of phyla.</title>
        <authorList>
            <person name="Brown C.T."/>
            <person name="Hug L.A."/>
            <person name="Thomas B.C."/>
            <person name="Sharon I."/>
            <person name="Castelle C.J."/>
            <person name="Singh A."/>
            <person name="Wilkins M.J."/>
            <person name="Williams K.H."/>
            <person name="Banfield J.F."/>
        </authorList>
    </citation>
    <scope>NUCLEOTIDE SEQUENCE [LARGE SCALE GENOMIC DNA]</scope>
</reference>
<protein>
    <submittedName>
        <fullName evidence="2">Uncharacterized protein</fullName>
    </submittedName>
</protein>
<name>A0A0G2AI12_9BACT</name>
<evidence type="ECO:0000313" key="3">
    <source>
        <dbReference type="Proteomes" id="UP000034054"/>
    </source>
</evidence>
<keyword evidence="1" id="KW-1133">Transmembrane helix</keyword>
<comment type="caution">
    <text evidence="2">The sequence shown here is derived from an EMBL/GenBank/DDBJ whole genome shotgun (WGS) entry which is preliminary data.</text>
</comment>
<evidence type="ECO:0000256" key="1">
    <source>
        <dbReference type="SAM" id="Phobius"/>
    </source>
</evidence>
<accession>A0A0G2AI12</accession>
<keyword evidence="1" id="KW-0812">Transmembrane</keyword>
<feature type="transmembrane region" description="Helical" evidence="1">
    <location>
        <begin position="35"/>
        <end position="58"/>
    </location>
</feature>
<proteinExistence type="predicted"/>